<dbReference type="Pfam" id="PF03544">
    <property type="entry name" value="TonB_C"/>
    <property type="match status" value="1"/>
</dbReference>
<sequence>MLLLVSFLAQAVQSTDLADAPKPPEPFVITAPPWRSRATGDDVARVYPRDALRRGIEARATVECRVAADGRMSDCTLVSVEPPGLGFEEAALKLTPRFRMHLTTPDGMSVVGGTIRMPLRFSLPR</sequence>
<dbReference type="Gene3D" id="3.30.1150.10">
    <property type="match status" value="1"/>
</dbReference>
<dbReference type="SUPFAM" id="SSF74653">
    <property type="entry name" value="TolA/TonB C-terminal domain"/>
    <property type="match status" value="1"/>
</dbReference>
<evidence type="ECO:0000313" key="6">
    <source>
        <dbReference type="EMBL" id="MBB3889365.1"/>
    </source>
</evidence>
<dbReference type="RefSeq" id="WP_183769381.1">
    <property type="nucleotide sequence ID" value="NZ_JACIDK010000001.1"/>
</dbReference>
<reference evidence="6 7" key="1">
    <citation type="submission" date="2020-08" db="EMBL/GenBank/DDBJ databases">
        <title>Genomic Encyclopedia of Type Strains, Phase IV (KMG-IV): sequencing the most valuable type-strain genomes for metagenomic binning, comparative biology and taxonomic classification.</title>
        <authorList>
            <person name="Goeker M."/>
        </authorList>
    </citation>
    <scope>NUCLEOTIDE SEQUENCE [LARGE SCALE GENOMIC DNA]</scope>
    <source>
        <strain evidence="6 7">DSM 21793</strain>
    </source>
</reference>
<accession>A0A839ZSI8</accession>
<keyword evidence="2" id="KW-0812">Transmembrane</keyword>
<comment type="caution">
    <text evidence="6">The sequence shown here is derived from an EMBL/GenBank/DDBJ whole genome shotgun (WGS) entry which is preliminary data.</text>
</comment>
<dbReference type="NCBIfam" id="TIGR01352">
    <property type="entry name" value="tonB_Cterm"/>
    <property type="match status" value="1"/>
</dbReference>
<feature type="domain" description="TonB C-terminal" evidence="5">
    <location>
        <begin position="32"/>
        <end position="125"/>
    </location>
</feature>
<comment type="subcellular location">
    <subcellularLocation>
        <location evidence="1">Membrane</location>
        <topology evidence="1">Single-pass membrane protein</topology>
    </subcellularLocation>
</comment>
<dbReference type="PROSITE" id="PS52015">
    <property type="entry name" value="TONB_CTD"/>
    <property type="match status" value="1"/>
</dbReference>
<gene>
    <name evidence="6" type="ORF">GGQ61_000062</name>
</gene>
<dbReference type="Proteomes" id="UP000530564">
    <property type="component" value="Unassembled WGS sequence"/>
</dbReference>
<evidence type="ECO:0000259" key="5">
    <source>
        <dbReference type="PROSITE" id="PS52015"/>
    </source>
</evidence>
<proteinExistence type="predicted"/>
<evidence type="ECO:0000256" key="2">
    <source>
        <dbReference type="ARBA" id="ARBA00022692"/>
    </source>
</evidence>
<dbReference type="InterPro" id="IPR006260">
    <property type="entry name" value="TonB/TolA_C"/>
</dbReference>
<name>A0A839ZSI8_9CAUL</name>
<evidence type="ECO:0000256" key="1">
    <source>
        <dbReference type="ARBA" id="ARBA00004167"/>
    </source>
</evidence>
<evidence type="ECO:0000256" key="3">
    <source>
        <dbReference type="ARBA" id="ARBA00022989"/>
    </source>
</evidence>
<dbReference type="InterPro" id="IPR037682">
    <property type="entry name" value="TonB_C"/>
</dbReference>
<organism evidence="6 7">
    <name type="scientific">Phenylobacterium haematophilum</name>
    <dbReference type="NCBI Taxonomy" id="98513"/>
    <lineage>
        <taxon>Bacteria</taxon>
        <taxon>Pseudomonadati</taxon>
        <taxon>Pseudomonadota</taxon>
        <taxon>Alphaproteobacteria</taxon>
        <taxon>Caulobacterales</taxon>
        <taxon>Caulobacteraceae</taxon>
        <taxon>Phenylobacterium</taxon>
    </lineage>
</organism>
<dbReference type="EMBL" id="JACIDK010000001">
    <property type="protein sequence ID" value="MBB3889365.1"/>
    <property type="molecule type" value="Genomic_DNA"/>
</dbReference>
<keyword evidence="3" id="KW-1133">Transmembrane helix</keyword>
<keyword evidence="7" id="KW-1185">Reference proteome</keyword>
<dbReference type="GO" id="GO:0055085">
    <property type="term" value="P:transmembrane transport"/>
    <property type="evidence" value="ECO:0007669"/>
    <property type="project" value="InterPro"/>
</dbReference>
<evidence type="ECO:0000256" key="4">
    <source>
        <dbReference type="ARBA" id="ARBA00023136"/>
    </source>
</evidence>
<dbReference type="GO" id="GO:0016020">
    <property type="term" value="C:membrane"/>
    <property type="evidence" value="ECO:0007669"/>
    <property type="project" value="UniProtKB-SubCell"/>
</dbReference>
<protein>
    <submittedName>
        <fullName evidence="6">TonB family protein</fullName>
    </submittedName>
</protein>
<dbReference type="AlphaFoldDB" id="A0A839ZSI8"/>
<evidence type="ECO:0000313" key="7">
    <source>
        <dbReference type="Proteomes" id="UP000530564"/>
    </source>
</evidence>
<keyword evidence="4" id="KW-0472">Membrane</keyword>